<evidence type="ECO:0000313" key="3">
    <source>
        <dbReference type="EMBL" id="OJJ63066.1"/>
    </source>
</evidence>
<dbReference type="RefSeq" id="XP_040706872.1">
    <property type="nucleotide sequence ID" value="XM_040841466.1"/>
</dbReference>
<dbReference type="STRING" id="1036612.A0A1L9TUE6"/>
<feature type="transmembrane region" description="Helical" evidence="2">
    <location>
        <begin position="476"/>
        <end position="498"/>
    </location>
</feature>
<feature type="region of interest" description="Disordered" evidence="1">
    <location>
        <begin position="552"/>
        <end position="582"/>
    </location>
</feature>
<dbReference type="EMBL" id="KV878583">
    <property type="protein sequence ID" value="OJJ63066.1"/>
    <property type="molecule type" value="Genomic_DNA"/>
</dbReference>
<evidence type="ECO:0000256" key="1">
    <source>
        <dbReference type="SAM" id="MobiDB-lite"/>
    </source>
</evidence>
<dbReference type="GeneID" id="63757539"/>
<keyword evidence="2" id="KW-1133">Transmembrane helix</keyword>
<keyword evidence="2" id="KW-0812">Transmembrane</keyword>
<protein>
    <recommendedName>
        <fullName evidence="5">Transmembrane protein</fullName>
    </recommendedName>
</protein>
<dbReference type="PANTHER" id="PTHR35041">
    <property type="entry name" value="MEDIATOR OF RNA POLYMERASE II TRANSCRIPTION SUBUNIT 1"/>
    <property type="match status" value="1"/>
</dbReference>
<name>A0A1L9TUE6_9EURO</name>
<dbReference type="Proteomes" id="UP000184356">
    <property type="component" value="Unassembled WGS sequence"/>
</dbReference>
<gene>
    <name evidence="3" type="ORF">ASPSYDRAFT_144781</name>
</gene>
<keyword evidence="4" id="KW-1185">Reference proteome</keyword>
<evidence type="ECO:0008006" key="5">
    <source>
        <dbReference type="Google" id="ProtNLM"/>
    </source>
</evidence>
<accession>A0A1L9TUE6</accession>
<feature type="transmembrane region" description="Helical" evidence="2">
    <location>
        <begin position="53"/>
        <end position="81"/>
    </location>
</feature>
<dbReference type="AlphaFoldDB" id="A0A1L9TUE6"/>
<keyword evidence="2" id="KW-0472">Membrane</keyword>
<dbReference type="VEuPathDB" id="FungiDB:ASPSYDRAFT_144781"/>
<feature type="transmembrane region" description="Helical" evidence="2">
    <location>
        <begin position="12"/>
        <end position="33"/>
    </location>
</feature>
<organism evidence="3 4">
    <name type="scientific">Aspergillus sydowii CBS 593.65</name>
    <dbReference type="NCBI Taxonomy" id="1036612"/>
    <lineage>
        <taxon>Eukaryota</taxon>
        <taxon>Fungi</taxon>
        <taxon>Dikarya</taxon>
        <taxon>Ascomycota</taxon>
        <taxon>Pezizomycotina</taxon>
        <taxon>Eurotiomycetes</taxon>
        <taxon>Eurotiomycetidae</taxon>
        <taxon>Eurotiales</taxon>
        <taxon>Aspergillaceae</taxon>
        <taxon>Aspergillus</taxon>
        <taxon>Aspergillus subgen. Nidulantes</taxon>
    </lineage>
</organism>
<dbReference type="PANTHER" id="PTHR35041:SF6">
    <property type="entry name" value="FORMYLMETHIONINE DEFORMYLASE-LIKE PROTEIN-RELATED"/>
    <property type="match status" value="1"/>
</dbReference>
<evidence type="ECO:0000256" key="2">
    <source>
        <dbReference type="SAM" id="Phobius"/>
    </source>
</evidence>
<reference evidence="4" key="1">
    <citation type="journal article" date="2017" name="Genome Biol.">
        <title>Comparative genomics reveals high biological diversity and specific adaptations in the industrially and medically important fungal genus Aspergillus.</title>
        <authorList>
            <person name="de Vries R.P."/>
            <person name="Riley R."/>
            <person name="Wiebenga A."/>
            <person name="Aguilar-Osorio G."/>
            <person name="Amillis S."/>
            <person name="Uchima C.A."/>
            <person name="Anderluh G."/>
            <person name="Asadollahi M."/>
            <person name="Askin M."/>
            <person name="Barry K."/>
            <person name="Battaglia E."/>
            <person name="Bayram O."/>
            <person name="Benocci T."/>
            <person name="Braus-Stromeyer S.A."/>
            <person name="Caldana C."/>
            <person name="Canovas D."/>
            <person name="Cerqueira G.C."/>
            <person name="Chen F."/>
            <person name="Chen W."/>
            <person name="Choi C."/>
            <person name="Clum A."/>
            <person name="Dos Santos R.A."/>
            <person name="Damasio A.R."/>
            <person name="Diallinas G."/>
            <person name="Emri T."/>
            <person name="Fekete E."/>
            <person name="Flipphi M."/>
            <person name="Freyberg S."/>
            <person name="Gallo A."/>
            <person name="Gournas C."/>
            <person name="Habgood R."/>
            <person name="Hainaut M."/>
            <person name="Harispe M.L."/>
            <person name="Henrissat B."/>
            <person name="Hilden K.S."/>
            <person name="Hope R."/>
            <person name="Hossain A."/>
            <person name="Karabika E."/>
            <person name="Karaffa L."/>
            <person name="Karanyi Z."/>
            <person name="Krasevec N."/>
            <person name="Kuo A."/>
            <person name="Kusch H."/>
            <person name="LaButti K."/>
            <person name="Lagendijk E.L."/>
            <person name="Lapidus A."/>
            <person name="Levasseur A."/>
            <person name="Lindquist E."/>
            <person name="Lipzen A."/>
            <person name="Logrieco A.F."/>
            <person name="MacCabe A."/>
            <person name="Maekelae M.R."/>
            <person name="Malavazi I."/>
            <person name="Melin P."/>
            <person name="Meyer V."/>
            <person name="Mielnichuk N."/>
            <person name="Miskei M."/>
            <person name="Molnar A.P."/>
            <person name="Mule G."/>
            <person name="Ngan C.Y."/>
            <person name="Orejas M."/>
            <person name="Orosz E."/>
            <person name="Ouedraogo J.P."/>
            <person name="Overkamp K.M."/>
            <person name="Park H.-S."/>
            <person name="Perrone G."/>
            <person name="Piumi F."/>
            <person name="Punt P.J."/>
            <person name="Ram A.F."/>
            <person name="Ramon A."/>
            <person name="Rauscher S."/>
            <person name="Record E."/>
            <person name="Riano-Pachon D.M."/>
            <person name="Robert V."/>
            <person name="Roehrig J."/>
            <person name="Ruller R."/>
            <person name="Salamov A."/>
            <person name="Salih N.S."/>
            <person name="Samson R.A."/>
            <person name="Sandor E."/>
            <person name="Sanguinetti M."/>
            <person name="Schuetze T."/>
            <person name="Sepcic K."/>
            <person name="Shelest E."/>
            <person name="Sherlock G."/>
            <person name="Sophianopoulou V."/>
            <person name="Squina F.M."/>
            <person name="Sun H."/>
            <person name="Susca A."/>
            <person name="Todd R.B."/>
            <person name="Tsang A."/>
            <person name="Unkles S.E."/>
            <person name="van de Wiele N."/>
            <person name="van Rossen-Uffink D."/>
            <person name="Oliveira J.V."/>
            <person name="Vesth T.C."/>
            <person name="Visser J."/>
            <person name="Yu J.-H."/>
            <person name="Zhou M."/>
            <person name="Andersen M.R."/>
            <person name="Archer D.B."/>
            <person name="Baker S.E."/>
            <person name="Benoit I."/>
            <person name="Brakhage A.A."/>
            <person name="Braus G.H."/>
            <person name="Fischer R."/>
            <person name="Frisvad J.C."/>
            <person name="Goldman G.H."/>
            <person name="Houbraken J."/>
            <person name="Oakley B."/>
            <person name="Pocsi I."/>
            <person name="Scazzocchio C."/>
            <person name="Seiboth B."/>
            <person name="vanKuyk P.A."/>
            <person name="Wortman J."/>
            <person name="Dyer P.S."/>
            <person name="Grigoriev I.V."/>
        </authorList>
    </citation>
    <scope>NUCLEOTIDE SEQUENCE [LARGE SCALE GENOMIC DNA]</scope>
    <source>
        <strain evidence="4">CBS 593.65</strain>
    </source>
</reference>
<dbReference type="OrthoDB" id="5322539at2759"/>
<sequence>MKQQDGIHWRMPAAMCACWIIGLGLAIGHHFYYYSLDGTRVGNQSKQEWAQRFGTAFAFLTKTFLTTAVGIACIQSFWWILRLKPIRFSTLDSMFDIRGSIFNFFDFHIWLRGPNVAVLGLISWYATGLRYVPWLIFFFLTSPYRLIPLVTVVTPSTLSVTSDVGSYVLQQPIPDVVYEFGRFSTQADGGGPQPSNRLTRQVMSSVIQGSLLQVPAPGSNASYTLDFIAPNFQCQNASAYVNKTVNEYLLDHSSMTFRQNFLAFASSRNLTSDLEFMLFSPPSNQMWTWDDNLNATDYAGKLIFATYGNVLPQRLVVECALYNTSFTVNFSWPNGRQSIDIVDRKVLHRVLPQRERLSPTPANEDEVLSYTAISNALNNLFVGVCFNYPQRCTNSQVFSTPLADSAELSTSTDDEGNKLPSRLPTLAQAASQMGDNLTLSFFSNEYFLQNETEAQRINVTYRETQTKYVYSEKNLLIGYGVSVFVSLLCVIAGLLTMWNNGIAFTDSLSTIVRATRNKKFEDIVPGDKTTGSDPPPESLAKTQVLWVPSGATDDEPAGLKPIPTVAEPEKAENSGSSSPIAFTNRIWERKSYRPTSTRVDNTSPEGFI</sequence>
<evidence type="ECO:0000313" key="4">
    <source>
        <dbReference type="Proteomes" id="UP000184356"/>
    </source>
</evidence>
<proteinExistence type="predicted"/>